<name>A0A560D6I1_9BRAD</name>
<proteinExistence type="predicted"/>
<sequence length="50" mass="5815">MKITLANAEAALDEVQRDADKLHSRELRKVIAEYIETQREALKAIRKKLH</sequence>
<dbReference type="Proteomes" id="UP000319949">
    <property type="component" value="Unassembled WGS sequence"/>
</dbReference>
<reference evidence="1 2" key="1">
    <citation type="submission" date="2019-06" db="EMBL/GenBank/DDBJ databases">
        <title>Genomic Encyclopedia of Type Strains, Phase IV (KMG-V): Genome sequencing to study the core and pangenomes of soil and plant-associated prokaryotes.</title>
        <authorList>
            <person name="Whitman W."/>
        </authorList>
    </citation>
    <scope>NUCLEOTIDE SEQUENCE [LARGE SCALE GENOMIC DNA]</scope>
    <source>
        <strain evidence="1 2">BR 510</strain>
    </source>
</reference>
<protein>
    <submittedName>
        <fullName evidence="1">Uncharacterized protein</fullName>
    </submittedName>
</protein>
<dbReference type="EMBL" id="VITK01000010">
    <property type="protein sequence ID" value="TWA92678.1"/>
    <property type="molecule type" value="Genomic_DNA"/>
</dbReference>
<keyword evidence="2" id="KW-1185">Reference proteome</keyword>
<dbReference type="RefSeq" id="WP_167358309.1">
    <property type="nucleotide sequence ID" value="NZ_LVEM01000004.1"/>
</dbReference>
<evidence type="ECO:0000313" key="2">
    <source>
        <dbReference type="Proteomes" id="UP000319949"/>
    </source>
</evidence>
<comment type="caution">
    <text evidence="1">The sequence shown here is derived from an EMBL/GenBank/DDBJ whole genome shotgun (WGS) entry which is preliminary data.</text>
</comment>
<evidence type="ECO:0000313" key="1">
    <source>
        <dbReference type="EMBL" id="TWA92678.1"/>
    </source>
</evidence>
<organism evidence="1 2">
    <name type="scientific">Bradyrhizobium stylosanthis</name>
    <dbReference type="NCBI Taxonomy" id="1803665"/>
    <lineage>
        <taxon>Bacteria</taxon>
        <taxon>Pseudomonadati</taxon>
        <taxon>Pseudomonadota</taxon>
        <taxon>Alphaproteobacteria</taxon>
        <taxon>Hyphomicrobiales</taxon>
        <taxon>Nitrobacteraceae</taxon>
        <taxon>Bradyrhizobium</taxon>
    </lineage>
</organism>
<dbReference type="AlphaFoldDB" id="A0A560D6I1"/>
<accession>A0A560D6I1</accession>
<gene>
    <name evidence="1" type="ORF">FBZ96_110149</name>
</gene>